<gene>
    <name evidence="2" type="ORF">Pla52n_65280</name>
</gene>
<keyword evidence="1" id="KW-0472">Membrane</keyword>
<dbReference type="AlphaFoldDB" id="A0A5C5ZX33"/>
<proteinExistence type="predicted"/>
<protein>
    <submittedName>
        <fullName evidence="2">Uncharacterized protein</fullName>
    </submittedName>
</protein>
<feature type="transmembrane region" description="Helical" evidence="1">
    <location>
        <begin position="21"/>
        <end position="45"/>
    </location>
</feature>
<feature type="transmembrane region" description="Helical" evidence="1">
    <location>
        <begin position="65"/>
        <end position="83"/>
    </location>
</feature>
<evidence type="ECO:0000256" key="1">
    <source>
        <dbReference type="SAM" id="Phobius"/>
    </source>
</evidence>
<reference evidence="2 3" key="1">
    <citation type="submission" date="2019-02" db="EMBL/GenBank/DDBJ databases">
        <title>Deep-cultivation of Planctomycetes and their phenomic and genomic characterization uncovers novel biology.</title>
        <authorList>
            <person name="Wiegand S."/>
            <person name="Jogler M."/>
            <person name="Boedeker C."/>
            <person name="Pinto D."/>
            <person name="Vollmers J."/>
            <person name="Rivas-Marin E."/>
            <person name="Kohn T."/>
            <person name="Peeters S.H."/>
            <person name="Heuer A."/>
            <person name="Rast P."/>
            <person name="Oberbeckmann S."/>
            <person name="Bunk B."/>
            <person name="Jeske O."/>
            <person name="Meyerdierks A."/>
            <person name="Storesund J.E."/>
            <person name="Kallscheuer N."/>
            <person name="Luecker S."/>
            <person name="Lage O.M."/>
            <person name="Pohl T."/>
            <person name="Merkel B.J."/>
            <person name="Hornburger P."/>
            <person name="Mueller R.-W."/>
            <person name="Bruemmer F."/>
            <person name="Labrenz M."/>
            <person name="Spormann A.M."/>
            <person name="Op Den Camp H."/>
            <person name="Overmann J."/>
            <person name="Amann R."/>
            <person name="Jetten M.S.M."/>
            <person name="Mascher T."/>
            <person name="Medema M.H."/>
            <person name="Devos D.P."/>
            <person name="Kaster A.-K."/>
            <person name="Ovreas L."/>
            <person name="Rohde M."/>
            <person name="Galperin M.Y."/>
            <person name="Jogler C."/>
        </authorList>
    </citation>
    <scope>NUCLEOTIDE SEQUENCE [LARGE SCALE GENOMIC DNA]</scope>
    <source>
        <strain evidence="2 3">Pla52n</strain>
    </source>
</reference>
<name>A0A5C5ZX33_9BACT</name>
<keyword evidence="3" id="KW-1185">Reference proteome</keyword>
<accession>A0A5C5ZX33</accession>
<dbReference type="Proteomes" id="UP000320176">
    <property type="component" value="Unassembled WGS sequence"/>
</dbReference>
<evidence type="ECO:0000313" key="2">
    <source>
        <dbReference type="EMBL" id="TWT91537.1"/>
    </source>
</evidence>
<dbReference type="EMBL" id="SJPN01000015">
    <property type="protein sequence ID" value="TWT91537.1"/>
    <property type="molecule type" value="Genomic_DNA"/>
</dbReference>
<keyword evidence="1" id="KW-0812">Transmembrane</keyword>
<sequence length="120" mass="13462">MTANPYQTPAPTDDASQNRVPFVWTLLFWIGAGLSAIAFAYASLVLCVNYESSLRKGEFLPEYEIMLLLTILCCVVGFVYSLIRWRSRQVRPALTSLAIVFIGLVACPWVLIFALYGLHQ</sequence>
<comment type="caution">
    <text evidence="2">The sequence shown here is derived from an EMBL/GenBank/DDBJ whole genome shotgun (WGS) entry which is preliminary data.</text>
</comment>
<feature type="transmembrane region" description="Helical" evidence="1">
    <location>
        <begin position="95"/>
        <end position="118"/>
    </location>
</feature>
<evidence type="ECO:0000313" key="3">
    <source>
        <dbReference type="Proteomes" id="UP000320176"/>
    </source>
</evidence>
<organism evidence="2 3">
    <name type="scientific">Stieleria varia</name>
    <dbReference type="NCBI Taxonomy" id="2528005"/>
    <lineage>
        <taxon>Bacteria</taxon>
        <taxon>Pseudomonadati</taxon>
        <taxon>Planctomycetota</taxon>
        <taxon>Planctomycetia</taxon>
        <taxon>Pirellulales</taxon>
        <taxon>Pirellulaceae</taxon>
        <taxon>Stieleria</taxon>
    </lineage>
</organism>
<keyword evidence="1" id="KW-1133">Transmembrane helix</keyword>